<gene>
    <name evidence="1" type="ORF">V8G54_031338</name>
</gene>
<dbReference type="Proteomes" id="UP001374535">
    <property type="component" value="Chromosome 9"/>
</dbReference>
<organism evidence="1 2">
    <name type="scientific">Vigna mungo</name>
    <name type="common">Black gram</name>
    <name type="synonym">Phaseolus mungo</name>
    <dbReference type="NCBI Taxonomy" id="3915"/>
    <lineage>
        <taxon>Eukaryota</taxon>
        <taxon>Viridiplantae</taxon>
        <taxon>Streptophyta</taxon>
        <taxon>Embryophyta</taxon>
        <taxon>Tracheophyta</taxon>
        <taxon>Spermatophyta</taxon>
        <taxon>Magnoliopsida</taxon>
        <taxon>eudicotyledons</taxon>
        <taxon>Gunneridae</taxon>
        <taxon>Pentapetalae</taxon>
        <taxon>rosids</taxon>
        <taxon>fabids</taxon>
        <taxon>Fabales</taxon>
        <taxon>Fabaceae</taxon>
        <taxon>Papilionoideae</taxon>
        <taxon>50 kb inversion clade</taxon>
        <taxon>NPAAA clade</taxon>
        <taxon>indigoferoid/millettioid clade</taxon>
        <taxon>Phaseoleae</taxon>
        <taxon>Vigna</taxon>
    </lineage>
</organism>
<dbReference type="EMBL" id="CP144692">
    <property type="protein sequence ID" value="WVY99187.1"/>
    <property type="molecule type" value="Genomic_DNA"/>
</dbReference>
<accession>A0AAQ3MY42</accession>
<dbReference type="AlphaFoldDB" id="A0AAQ3MY42"/>
<keyword evidence="2" id="KW-1185">Reference proteome</keyword>
<proteinExistence type="predicted"/>
<protein>
    <submittedName>
        <fullName evidence="1">Uncharacterized protein</fullName>
    </submittedName>
</protein>
<evidence type="ECO:0000313" key="2">
    <source>
        <dbReference type="Proteomes" id="UP001374535"/>
    </source>
</evidence>
<evidence type="ECO:0000313" key="1">
    <source>
        <dbReference type="EMBL" id="WVY99187.1"/>
    </source>
</evidence>
<sequence>MTEKMLRGMREMCEKCMKPDLLSLSLSLRPPPLSLLYGRHRQTRRVQAWRGLRVQPPSWSEKKEKEDKVGFYSRVKACCRGFWGLKEMISEGMKRYAIRTFAISLIVEFSHRTNGRRRSYENGDKDRRHRRLKVGSLRLDGSAPDRAIGPQRNISFSRFFEIFNQAVVASLPSDPNVWNVVMENPTVYRFFESHSGNYEKVEKLSTFSSEGDETLEKMEATAESDLRSMFFDFMGFLQNIFSSPDSSKEAIGVDSEYGKLGERIPIPFGGG</sequence>
<reference evidence="1 2" key="1">
    <citation type="journal article" date="2023" name="Life. Sci Alliance">
        <title>Evolutionary insights into 3D genome organization and epigenetic landscape of Vigna mungo.</title>
        <authorList>
            <person name="Junaid A."/>
            <person name="Singh B."/>
            <person name="Bhatia S."/>
        </authorList>
    </citation>
    <scope>NUCLEOTIDE SEQUENCE [LARGE SCALE GENOMIC DNA]</scope>
    <source>
        <strain evidence="1">Urdbean</strain>
    </source>
</reference>
<name>A0AAQ3MY42_VIGMU</name>